<dbReference type="EMBL" id="JAVBIK010000001">
    <property type="protein sequence ID" value="MDT7517351.1"/>
    <property type="molecule type" value="Genomic_DNA"/>
</dbReference>
<dbReference type="SUPFAM" id="SSF52467">
    <property type="entry name" value="DHS-like NAD/FAD-binding domain"/>
    <property type="match status" value="1"/>
</dbReference>
<sequence length="377" mass="42785">MNARAESWCQADGHADFELFEDFNAWIDQGEVNLDLPLLLKLGSVGLSQPSKAFFAGDREAYEQALSAYRIDRRQEVLSRAQLIEAFGEEDGNHWFERNEQRFSQLLERLAEKMVVPFIGAGISVDGGFPTWANHLRQQGRTAGIPKEQIETWLAAGEYEQFIEHIEQKNGRDAFAQEIRDVFGKLGSIQGITLIISELFKDTLITTNYDRLLEQVYDTGADSRVQVINGVTAMEVPLADKVTIIKMHGDFKNPARCILGKAQYDQAYGEAQLDMDRPIPKMLRYHYSNNSLLFVGCSLKSDRTLQVFQATKEQAGDKLFPQHFAIEQAPDQLEELVERNGELASLGITAIWYPKGQHNQVEAILRHARNELNHSRR</sequence>
<reference evidence="1 2" key="1">
    <citation type="submission" date="2023-08" db="EMBL/GenBank/DDBJ databases">
        <title>Rhodoferax potami sp. nov. and Rhodoferax mekongensis sp. nov., isolated from the Mekong River in Thailand.</title>
        <authorList>
            <person name="Kitikhun S."/>
            <person name="Charoenyingcharoen P."/>
            <person name="Siriarchawattana P."/>
            <person name="Likhitrattanapisal S."/>
            <person name="Nilsakha T."/>
            <person name="Chanpet A."/>
            <person name="Rattanawaree P."/>
            <person name="Ingsriswang S."/>
        </authorList>
    </citation>
    <scope>NUCLEOTIDE SEQUENCE [LARGE SCALE GENOMIC DNA]</scope>
    <source>
        <strain evidence="1 2">TBRC 17660</strain>
    </source>
</reference>
<proteinExistence type="predicted"/>
<gene>
    <name evidence="1" type="ORF">RAE19_01100</name>
</gene>
<evidence type="ECO:0000313" key="2">
    <source>
        <dbReference type="Proteomes" id="UP001321700"/>
    </source>
</evidence>
<name>A0ABU3KHZ6_9BURK</name>
<comment type="caution">
    <text evidence="1">The sequence shown here is derived from an EMBL/GenBank/DDBJ whole genome shotgun (WGS) entry which is preliminary data.</text>
</comment>
<dbReference type="RefSeq" id="WP_313873184.1">
    <property type="nucleotide sequence ID" value="NZ_JAVBIK010000001.1"/>
</dbReference>
<dbReference type="Pfam" id="PF13289">
    <property type="entry name" value="SIR2_2"/>
    <property type="match status" value="1"/>
</dbReference>
<organism evidence="1 2">
    <name type="scientific">Rhodoferax potami</name>
    <dbReference type="NCBI Taxonomy" id="3068338"/>
    <lineage>
        <taxon>Bacteria</taxon>
        <taxon>Pseudomonadati</taxon>
        <taxon>Pseudomonadota</taxon>
        <taxon>Betaproteobacteria</taxon>
        <taxon>Burkholderiales</taxon>
        <taxon>Comamonadaceae</taxon>
        <taxon>Rhodoferax</taxon>
    </lineage>
</organism>
<keyword evidence="2" id="KW-1185">Reference proteome</keyword>
<evidence type="ECO:0000313" key="1">
    <source>
        <dbReference type="EMBL" id="MDT7517351.1"/>
    </source>
</evidence>
<dbReference type="InterPro" id="IPR029035">
    <property type="entry name" value="DHS-like_NAD/FAD-binding_dom"/>
</dbReference>
<dbReference type="Proteomes" id="UP001321700">
    <property type="component" value="Unassembled WGS sequence"/>
</dbReference>
<accession>A0ABU3KHZ6</accession>
<protein>
    <submittedName>
        <fullName evidence="1">SIR2 family protein</fullName>
    </submittedName>
</protein>